<dbReference type="Pfam" id="PF25954">
    <property type="entry name" value="Beta-barrel_RND_2"/>
    <property type="match status" value="1"/>
</dbReference>
<keyword evidence="2" id="KW-0175">Coiled coil</keyword>
<dbReference type="EMBL" id="LGIA01000171">
    <property type="protein sequence ID" value="KOH44109.1"/>
    <property type="molecule type" value="Genomic_DNA"/>
</dbReference>
<dbReference type="Gene3D" id="2.40.420.20">
    <property type="match status" value="1"/>
</dbReference>
<dbReference type="Pfam" id="PF25967">
    <property type="entry name" value="RND-MFP_C"/>
    <property type="match status" value="1"/>
</dbReference>
<dbReference type="STRING" id="1409788.NC99_31020"/>
<dbReference type="AlphaFoldDB" id="A0A0L8V6N8"/>
<evidence type="ECO:0000256" key="1">
    <source>
        <dbReference type="ARBA" id="ARBA00009477"/>
    </source>
</evidence>
<dbReference type="PROSITE" id="PS51257">
    <property type="entry name" value="PROKAR_LIPOPROTEIN"/>
    <property type="match status" value="1"/>
</dbReference>
<name>A0A0L8V6N8_9BACT</name>
<comment type="caution">
    <text evidence="7">The sequence shown here is derived from an EMBL/GenBank/DDBJ whole genome shotgun (WGS) entry which is preliminary data.</text>
</comment>
<accession>A0A0L8V6N8</accession>
<dbReference type="InterPro" id="IPR058648">
    <property type="entry name" value="HH_CzcB-like"/>
</dbReference>
<evidence type="ECO:0000256" key="3">
    <source>
        <dbReference type="SAM" id="SignalP"/>
    </source>
</evidence>
<dbReference type="InterPro" id="IPR058627">
    <property type="entry name" value="MdtA-like_C"/>
</dbReference>
<feature type="domain" description="CzcB-like alpha-helical hairpin" evidence="4">
    <location>
        <begin position="145"/>
        <end position="185"/>
    </location>
</feature>
<evidence type="ECO:0000256" key="2">
    <source>
        <dbReference type="SAM" id="Coils"/>
    </source>
</evidence>
<feature type="coiled-coil region" evidence="2">
    <location>
        <begin position="35"/>
        <end position="69"/>
    </location>
</feature>
<dbReference type="NCBIfam" id="TIGR01730">
    <property type="entry name" value="RND_mfp"/>
    <property type="match status" value="1"/>
</dbReference>
<dbReference type="Gene3D" id="1.10.287.470">
    <property type="entry name" value="Helix hairpin bin"/>
    <property type="match status" value="1"/>
</dbReference>
<protein>
    <submittedName>
        <fullName evidence="7">Uncharacterized protein</fullName>
    </submittedName>
</protein>
<reference evidence="8" key="1">
    <citation type="submission" date="2015-07" db="EMBL/GenBank/DDBJ databases">
        <title>Genome sequencing of Sunxiuqinia dokdonensis strain SK.</title>
        <authorList>
            <person name="Ahn S."/>
            <person name="Kim B.-C."/>
        </authorList>
    </citation>
    <scope>NUCLEOTIDE SEQUENCE [LARGE SCALE GENOMIC DNA]</scope>
    <source>
        <strain evidence="8">SK</strain>
    </source>
</reference>
<evidence type="ECO:0000259" key="5">
    <source>
        <dbReference type="Pfam" id="PF25954"/>
    </source>
</evidence>
<dbReference type="Gene3D" id="2.40.30.170">
    <property type="match status" value="1"/>
</dbReference>
<gene>
    <name evidence="7" type="ORF">NC99_31020</name>
</gene>
<feature type="signal peptide" evidence="3">
    <location>
        <begin position="1"/>
        <end position="31"/>
    </location>
</feature>
<evidence type="ECO:0000313" key="7">
    <source>
        <dbReference type="EMBL" id="KOH44109.1"/>
    </source>
</evidence>
<dbReference type="OrthoDB" id="9806939at2"/>
<feature type="chain" id="PRO_5005591461" evidence="3">
    <location>
        <begin position="32"/>
        <end position="384"/>
    </location>
</feature>
<sequence length="384" mass="42808">MNRIVKNKKLMHQLAGLLVVVLLASCAAGNAGNESQEKQAQLVEYKQQLHELEVKIAELEKELKATTEEDKVEVVLTELQPQKFEHFIEVSGSVEADQEVNVSPEGSGQILDIKVKEGQRVSKGTVLATLNAEPIERTIDEVEINLEMARTTYERQKNLWDQNIGSELQYLQAKSTMNSLEQQLEGLKAQRSMSSIVAPVDGVIDVIYQKQGQIASPQVPFAKLVNIQKIKVYADVAESYLTKIEQGDEVQVYFPAIGKTHTTKILMIGNFIDPNNRTFRIRLDLQNKDNLIKPNLDAVVKLRDYVAEEAIVIPSILIKEDFKGKYTFVVEAEGNSQVARKVYVQTGVSDNNRTEVTQGLEAGMKVVSEGFSQVIDGTVVHINS</sequence>
<dbReference type="Proteomes" id="UP000036958">
    <property type="component" value="Unassembled WGS sequence"/>
</dbReference>
<dbReference type="PANTHER" id="PTHR30469:SF15">
    <property type="entry name" value="HLYD FAMILY OF SECRETION PROTEINS"/>
    <property type="match status" value="1"/>
</dbReference>
<dbReference type="Gene3D" id="2.40.50.100">
    <property type="match status" value="1"/>
</dbReference>
<dbReference type="Pfam" id="PF25893">
    <property type="entry name" value="HH_CzcB"/>
    <property type="match status" value="1"/>
</dbReference>
<evidence type="ECO:0000259" key="6">
    <source>
        <dbReference type="Pfam" id="PF25967"/>
    </source>
</evidence>
<feature type="domain" description="Multidrug resistance protein MdtA-like C-terminal permuted SH3" evidence="6">
    <location>
        <begin position="310"/>
        <end position="371"/>
    </location>
</feature>
<dbReference type="GO" id="GO:1990281">
    <property type="term" value="C:efflux pump complex"/>
    <property type="evidence" value="ECO:0007669"/>
    <property type="project" value="TreeGrafter"/>
</dbReference>
<proteinExistence type="inferred from homology"/>
<dbReference type="GO" id="GO:0015562">
    <property type="term" value="F:efflux transmembrane transporter activity"/>
    <property type="evidence" value="ECO:0007669"/>
    <property type="project" value="TreeGrafter"/>
</dbReference>
<keyword evidence="8" id="KW-1185">Reference proteome</keyword>
<comment type="similarity">
    <text evidence="1">Belongs to the membrane fusion protein (MFP) (TC 8.A.1) family.</text>
</comment>
<dbReference type="PANTHER" id="PTHR30469">
    <property type="entry name" value="MULTIDRUG RESISTANCE PROTEIN MDTA"/>
    <property type="match status" value="1"/>
</dbReference>
<evidence type="ECO:0000313" key="8">
    <source>
        <dbReference type="Proteomes" id="UP000036958"/>
    </source>
</evidence>
<dbReference type="SUPFAM" id="SSF111369">
    <property type="entry name" value="HlyD-like secretion proteins"/>
    <property type="match status" value="1"/>
</dbReference>
<dbReference type="InterPro" id="IPR006143">
    <property type="entry name" value="RND_pump_MFP"/>
</dbReference>
<feature type="domain" description="CusB-like beta-barrel" evidence="5">
    <location>
        <begin position="232"/>
        <end position="303"/>
    </location>
</feature>
<keyword evidence="3" id="KW-0732">Signal</keyword>
<evidence type="ECO:0000259" key="4">
    <source>
        <dbReference type="Pfam" id="PF25893"/>
    </source>
</evidence>
<organism evidence="7 8">
    <name type="scientific">Sunxiuqinia dokdonensis</name>
    <dbReference type="NCBI Taxonomy" id="1409788"/>
    <lineage>
        <taxon>Bacteria</taxon>
        <taxon>Pseudomonadati</taxon>
        <taxon>Bacteroidota</taxon>
        <taxon>Bacteroidia</taxon>
        <taxon>Marinilabiliales</taxon>
        <taxon>Prolixibacteraceae</taxon>
        <taxon>Sunxiuqinia</taxon>
    </lineage>
</organism>
<feature type="coiled-coil region" evidence="2">
    <location>
        <begin position="139"/>
        <end position="190"/>
    </location>
</feature>
<dbReference type="InterPro" id="IPR058792">
    <property type="entry name" value="Beta-barrel_RND_2"/>
</dbReference>